<comment type="catalytic activity">
    <reaction evidence="15">
        <text>Ca(2+)(in) + ATP + H2O = Ca(2+)(out) + ADP + phosphate + H(+)</text>
        <dbReference type="Rhea" id="RHEA:18105"/>
        <dbReference type="ChEBI" id="CHEBI:15377"/>
        <dbReference type="ChEBI" id="CHEBI:15378"/>
        <dbReference type="ChEBI" id="CHEBI:29108"/>
        <dbReference type="ChEBI" id="CHEBI:30616"/>
        <dbReference type="ChEBI" id="CHEBI:43474"/>
        <dbReference type="ChEBI" id="CHEBI:456216"/>
        <dbReference type="EC" id="7.2.2.10"/>
    </reaction>
</comment>
<feature type="region of interest" description="Disordered" evidence="16">
    <location>
        <begin position="2571"/>
        <end position="2593"/>
    </location>
</feature>
<keyword evidence="14" id="KW-0040">ANK repeat</keyword>
<dbReference type="InterPro" id="IPR005782">
    <property type="entry name" value="P-type_ATPase_IIA"/>
</dbReference>
<keyword evidence="13 15" id="KW-0472">Membrane</keyword>
<dbReference type="InterPro" id="IPR001757">
    <property type="entry name" value="P_typ_ATPase"/>
</dbReference>
<dbReference type="InterPro" id="IPR002110">
    <property type="entry name" value="Ankyrin_rpt"/>
</dbReference>
<feature type="transmembrane region" description="Helical" evidence="15">
    <location>
        <begin position="2207"/>
        <end position="2227"/>
    </location>
</feature>
<comment type="function">
    <text evidence="15">Catalyzes the hydrolysis of ATP coupled with the transport of calcium.</text>
</comment>
<dbReference type="SUPFAM" id="SSF56784">
    <property type="entry name" value="HAD-like"/>
    <property type="match status" value="1"/>
</dbReference>
<dbReference type="PROSITE" id="PS50011">
    <property type="entry name" value="PROTEIN_KINASE_DOM"/>
    <property type="match status" value="1"/>
</dbReference>
<dbReference type="FunFam" id="2.70.150.10:FF:000014">
    <property type="entry name" value="Calcium-transporting ATPase, putative"/>
    <property type="match status" value="1"/>
</dbReference>
<keyword evidence="3 15" id="KW-0109">Calcium transport</keyword>
<dbReference type="SMART" id="SM00220">
    <property type="entry name" value="S_TKc"/>
    <property type="match status" value="1"/>
</dbReference>
<dbReference type="SFLD" id="SFLDF00027">
    <property type="entry name" value="p-type_atpase"/>
    <property type="match status" value="1"/>
</dbReference>
<feature type="region of interest" description="Disordered" evidence="16">
    <location>
        <begin position="1258"/>
        <end position="1285"/>
    </location>
</feature>
<keyword evidence="7 15" id="KW-0106">Calcium</keyword>
<dbReference type="SFLD" id="SFLDG00002">
    <property type="entry name" value="C1.7:_P-type_atpase_like"/>
    <property type="match status" value="1"/>
</dbReference>
<dbReference type="SUPFAM" id="SSF48403">
    <property type="entry name" value="Ankyrin repeat"/>
    <property type="match status" value="2"/>
</dbReference>
<feature type="repeat" description="ANK" evidence="14">
    <location>
        <begin position="878"/>
        <end position="910"/>
    </location>
</feature>
<dbReference type="Pfam" id="PF00122">
    <property type="entry name" value="E1-E2_ATPase"/>
    <property type="match status" value="1"/>
</dbReference>
<dbReference type="InterPro" id="IPR011009">
    <property type="entry name" value="Kinase-like_dom_sf"/>
</dbReference>
<keyword evidence="12 15" id="KW-0406">Ion transport</keyword>
<dbReference type="FunFam" id="1.20.1110.10:FF:000037">
    <property type="entry name" value="Calcium-transporting ATPase, putative"/>
    <property type="match status" value="1"/>
</dbReference>
<feature type="compositionally biased region" description="Polar residues" evidence="16">
    <location>
        <begin position="1"/>
        <end position="10"/>
    </location>
</feature>
<dbReference type="Pfam" id="PF00689">
    <property type="entry name" value="Cation_ATPase_C"/>
    <property type="match status" value="1"/>
</dbReference>
<dbReference type="PRINTS" id="PR00119">
    <property type="entry name" value="CATATPASE"/>
</dbReference>
<keyword evidence="5" id="KW-0479">Metal-binding</keyword>
<dbReference type="InterPro" id="IPR044492">
    <property type="entry name" value="P_typ_ATPase_HD_dom"/>
</dbReference>
<dbReference type="Gene3D" id="1.10.510.10">
    <property type="entry name" value="Transferase(Phosphotransferase) domain 1"/>
    <property type="match status" value="1"/>
</dbReference>
<reference evidence="18 19" key="1">
    <citation type="submission" date="2019-06" db="EMBL/GenBank/DDBJ databases">
        <title>A chromosomal-level reference genome of Carpinus fangiana (Coryloideae, Betulaceae).</title>
        <authorList>
            <person name="Yang X."/>
            <person name="Wang Z."/>
            <person name="Zhang L."/>
            <person name="Hao G."/>
            <person name="Liu J."/>
            <person name="Yang Y."/>
        </authorList>
    </citation>
    <scope>NUCLEOTIDE SEQUENCE [LARGE SCALE GENOMIC DNA]</scope>
    <source>
        <strain evidence="18">Cfa_2016G</strain>
        <tissue evidence="18">Leaf</tissue>
    </source>
</reference>
<dbReference type="Proteomes" id="UP000327013">
    <property type="component" value="Unassembled WGS sequence"/>
</dbReference>
<evidence type="ECO:0000256" key="12">
    <source>
        <dbReference type="ARBA" id="ARBA00023065"/>
    </source>
</evidence>
<organism evidence="18 19">
    <name type="scientific">Carpinus fangiana</name>
    <dbReference type="NCBI Taxonomy" id="176857"/>
    <lineage>
        <taxon>Eukaryota</taxon>
        <taxon>Viridiplantae</taxon>
        <taxon>Streptophyta</taxon>
        <taxon>Embryophyta</taxon>
        <taxon>Tracheophyta</taxon>
        <taxon>Spermatophyta</taxon>
        <taxon>Magnoliopsida</taxon>
        <taxon>eudicotyledons</taxon>
        <taxon>Gunneridae</taxon>
        <taxon>Pentapetalae</taxon>
        <taxon>rosids</taxon>
        <taxon>fabids</taxon>
        <taxon>Fagales</taxon>
        <taxon>Betulaceae</taxon>
        <taxon>Carpinus</taxon>
    </lineage>
</organism>
<dbReference type="Pfam" id="PF12796">
    <property type="entry name" value="Ank_2"/>
    <property type="match status" value="2"/>
</dbReference>
<dbReference type="PRINTS" id="PR00121">
    <property type="entry name" value="NAKATPASE"/>
</dbReference>
<dbReference type="SUPFAM" id="SSF56112">
    <property type="entry name" value="Protein kinase-like (PK-like)"/>
    <property type="match status" value="1"/>
</dbReference>
<feature type="transmembrane region" description="Helical" evidence="15">
    <location>
        <begin position="2239"/>
        <end position="2260"/>
    </location>
</feature>
<dbReference type="NCBIfam" id="TIGR01116">
    <property type="entry name" value="ATPase-IIA1_Ca"/>
    <property type="match status" value="1"/>
</dbReference>
<dbReference type="SUPFAM" id="SSF81665">
    <property type="entry name" value="Calcium ATPase, transmembrane domain M"/>
    <property type="match status" value="1"/>
</dbReference>
<evidence type="ECO:0000256" key="7">
    <source>
        <dbReference type="ARBA" id="ARBA00022837"/>
    </source>
</evidence>
<feature type="repeat" description="ANK" evidence="14">
    <location>
        <begin position="1172"/>
        <end position="1204"/>
    </location>
</feature>
<dbReference type="Gene3D" id="1.20.1110.10">
    <property type="entry name" value="Calcium-transporting ATPase, transmembrane domain"/>
    <property type="match status" value="1"/>
</dbReference>
<evidence type="ECO:0000256" key="14">
    <source>
        <dbReference type="PROSITE-ProRule" id="PRU00023"/>
    </source>
</evidence>
<dbReference type="CDD" id="cd00180">
    <property type="entry name" value="PKc"/>
    <property type="match status" value="1"/>
</dbReference>
<dbReference type="InterPro" id="IPR036770">
    <property type="entry name" value="Ankyrin_rpt-contain_sf"/>
</dbReference>
<feature type="transmembrane region" description="Helical" evidence="15">
    <location>
        <begin position="2152"/>
        <end position="2175"/>
    </location>
</feature>
<dbReference type="SUPFAM" id="SSF81660">
    <property type="entry name" value="Metal cation-transporting ATPase, ATP-binding domain N"/>
    <property type="match status" value="1"/>
</dbReference>
<dbReference type="OrthoDB" id="3352408at2759"/>
<dbReference type="InterPro" id="IPR008250">
    <property type="entry name" value="ATPase_P-typ_transduc_dom_A_sf"/>
</dbReference>
<dbReference type="SMART" id="SM00248">
    <property type="entry name" value="ANK"/>
    <property type="match status" value="7"/>
</dbReference>
<evidence type="ECO:0000256" key="6">
    <source>
        <dbReference type="ARBA" id="ARBA00022741"/>
    </source>
</evidence>
<dbReference type="FunFam" id="1.20.1110.10:FF:000027">
    <property type="entry name" value="Calcium-transporting ATPase, putative"/>
    <property type="match status" value="1"/>
</dbReference>
<evidence type="ECO:0000256" key="3">
    <source>
        <dbReference type="ARBA" id="ARBA00022568"/>
    </source>
</evidence>
<keyword evidence="4 15" id="KW-0812">Transmembrane</keyword>
<comment type="similarity">
    <text evidence="15">Belongs to the cation transport ATPase (P-type) (TC 3.A.3) family. Type IIA subfamily.</text>
</comment>
<gene>
    <name evidence="18" type="ORF">FH972_021257</name>
</gene>
<evidence type="ECO:0000313" key="18">
    <source>
        <dbReference type="EMBL" id="KAB8336952.1"/>
    </source>
</evidence>
<evidence type="ECO:0000256" key="11">
    <source>
        <dbReference type="ARBA" id="ARBA00022989"/>
    </source>
</evidence>
<evidence type="ECO:0000256" key="16">
    <source>
        <dbReference type="SAM" id="MobiDB-lite"/>
    </source>
</evidence>
<dbReference type="InterPro" id="IPR008271">
    <property type="entry name" value="Ser/Thr_kinase_AS"/>
</dbReference>
<accession>A0A5N6KNT8</accession>
<dbReference type="GO" id="GO:0004672">
    <property type="term" value="F:protein kinase activity"/>
    <property type="evidence" value="ECO:0007669"/>
    <property type="project" value="InterPro"/>
</dbReference>
<feature type="repeat" description="ANK" evidence="14">
    <location>
        <begin position="674"/>
        <end position="706"/>
    </location>
</feature>
<feature type="transmembrane region" description="Helical" evidence="15">
    <location>
        <begin position="1625"/>
        <end position="1648"/>
    </location>
</feature>
<evidence type="ECO:0000256" key="9">
    <source>
        <dbReference type="ARBA" id="ARBA00022842"/>
    </source>
</evidence>
<evidence type="ECO:0000313" key="19">
    <source>
        <dbReference type="Proteomes" id="UP000327013"/>
    </source>
</evidence>
<dbReference type="PROSITE" id="PS50088">
    <property type="entry name" value="ANK_REPEAT"/>
    <property type="match status" value="5"/>
</dbReference>
<evidence type="ECO:0000259" key="17">
    <source>
        <dbReference type="PROSITE" id="PS50011"/>
    </source>
</evidence>
<dbReference type="Pfam" id="PF13246">
    <property type="entry name" value="Cation_ATPase"/>
    <property type="match status" value="1"/>
</dbReference>
<dbReference type="InterPro" id="IPR018303">
    <property type="entry name" value="ATPase_P-typ_P_site"/>
</dbReference>
<dbReference type="Gene3D" id="3.40.1110.10">
    <property type="entry name" value="Calcium-transporting ATPase, cytoplasmic domain N"/>
    <property type="match status" value="1"/>
</dbReference>
<protein>
    <recommendedName>
        <fullName evidence="15">Calcium-transporting ATPase</fullName>
        <ecNumber evidence="15">7.2.2.10</ecNumber>
    </recommendedName>
</protein>
<dbReference type="Pfam" id="PF08282">
    <property type="entry name" value="Hydrolase_3"/>
    <property type="match status" value="1"/>
</dbReference>
<feature type="region of interest" description="Disordered" evidence="16">
    <location>
        <begin position="1"/>
        <end position="32"/>
    </location>
</feature>
<dbReference type="SUPFAM" id="SSF81653">
    <property type="entry name" value="Calcium ATPase, transduction domain A"/>
    <property type="match status" value="1"/>
</dbReference>
<feature type="region of interest" description="Disordered" evidence="16">
    <location>
        <begin position="2648"/>
        <end position="2676"/>
    </location>
</feature>
<dbReference type="PROSITE" id="PS00108">
    <property type="entry name" value="PROTEIN_KINASE_ST"/>
    <property type="match status" value="1"/>
</dbReference>
<dbReference type="InterPro" id="IPR000719">
    <property type="entry name" value="Prot_kinase_dom"/>
</dbReference>
<dbReference type="FunFam" id="3.40.50.1000:FF:000028">
    <property type="entry name" value="Calcium-transporting P-type ATPase, putative"/>
    <property type="match status" value="1"/>
</dbReference>
<dbReference type="Pfam" id="PF00069">
    <property type="entry name" value="Pkinase"/>
    <property type="match status" value="1"/>
</dbReference>
<feature type="domain" description="Protein kinase" evidence="17">
    <location>
        <begin position="74"/>
        <end position="404"/>
    </location>
</feature>
<evidence type="ECO:0000256" key="10">
    <source>
        <dbReference type="ARBA" id="ARBA00022967"/>
    </source>
</evidence>
<evidence type="ECO:0000256" key="4">
    <source>
        <dbReference type="ARBA" id="ARBA00022692"/>
    </source>
</evidence>
<dbReference type="Pfam" id="PF00690">
    <property type="entry name" value="Cation_ATPase_N"/>
    <property type="match status" value="1"/>
</dbReference>
<dbReference type="Gene3D" id="3.40.50.1000">
    <property type="entry name" value="HAD superfamily/HAD-like"/>
    <property type="match status" value="1"/>
</dbReference>
<keyword evidence="2 15" id="KW-0813">Transport</keyword>
<keyword evidence="11 15" id="KW-1133">Transmembrane helix</keyword>
<dbReference type="NCBIfam" id="TIGR01494">
    <property type="entry name" value="ATPase_P-type"/>
    <property type="match status" value="2"/>
</dbReference>
<dbReference type="InterPro" id="IPR023214">
    <property type="entry name" value="HAD_sf"/>
</dbReference>
<dbReference type="InterPro" id="IPR023298">
    <property type="entry name" value="ATPase_P-typ_TM_dom_sf"/>
</dbReference>
<dbReference type="InterPro" id="IPR004014">
    <property type="entry name" value="ATPase_P-typ_cation-transptr_N"/>
</dbReference>
<proteinExistence type="inferred from homology"/>
<dbReference type="FunFam" id="3.40.1110.10:FF:000021">
    <property type="entry name" value="calcium-transporting ATPase, endoplasmic reticulum-type"/>
    <property type="match status" value="1"/>
</dbReference>
<dbReference type="InterPro" id="IPR059000">
    <property type="entry name" value="ATPase_P-type_domA"/>
</dbReference>
<dbReference type="Pfam" id="PF00023">
    <property type="entry name" value="Ank"/>
    <property type="match status" value="1"/>
</dbReference>
<feature type="compositionally biased region" description="Basic and acidic residues" evidence="16">
    <location>
        <begin position="22"/>
        <end position="32"/>
    </location>
</feature>
<dbReference type="GO" id="GO:0005524">
    <property type="term" value="F:ATP binding"/>
    <property type="evidence" value="ECO:0007669"/>
    <property type="project" value="UniProtKB-KW"/>
</dbReference>
<dbReference type="GO" id="GO:0046872">
    <property type="term" value="F:metal ion binding"/>
    <property type="evidence" value="ECO:0007669"/>
    <property type="project" value="UniProtKB-KW"/>
</dbReference>
<dbReference type="EC" id="7.2.2.10" evidence="15"/>
<comment type="caution">
    <text evidence="15">Lacks conserved residue(s) required for the propagation of feature annotation.</text>
</comment>
<feature type="transmembrane region" description="Helical" evidence="15">
    <location>
        <begin position="1587"/>
        <end position="1605"/>
    </location>
</feature>
<comment type="caution">
    <text evidence="18">The sequence shown here is derived from an EMBL/GenBank/DDBJ whole genome shotgun (WGS) entry which is preliminary data.</text>
</comment>
<feature type="transmembrane region" description="Helical" evidence="15">
    <location>
        <begin position="1416"/>
        <end position="1436"/>
    </location>
</feature>
<dbReference type="EMBL" id="VIBQ01000009">
    <property type="protein sequence ID" value="KAB8336952.1"/>
    <property type="molecule type" value="Genomic_DNA"/>
</dbReference>
<dbReference type="PROSITE" id="PS00154">
    <property type="entry name" value="ATPASE_E1_E2"/>
    <property type="match status" value="1"/>
</dbReference>
<dbReference type="GO" id="GO:0016020">
    <property type="term" value="C:membrane"/>
    <property type="evidence" value="ECO:0007669"/>
    <property type="project" value="UniProtKB-SubCell"/>
</dbReference>
<keyword evidence="6 15" id="KW-0547">Nucleotide-binding</keyword>
<feature type="repeat" description="ANK" evidence="14">
    <location>
        <begin position="1028"/>
        <end position="1060"/>
    </location>
</feature>
<dbReference type="Gene3D" id="1.25.40.20">
    <property type="entry name" value="Ankyrin repeat-containing domain"/>
    <property type="match status" value="3"/>
</dbReference>
<keyword evidence="9" id="KW-0460">Magnesium</keyword>
<dbReference type="Gene3D" id="2.70.150.10">
    <property type="entry name" value="Calcium-transporting ATPase, cytoplasmic transduction domain A"/>
    <property type="match status" value="1"/>
</dbReference>
<evidence type="ECO:0000256" key="13">
    <source>
        <dbReference type="ARBA" id="ARBA00023136"/>
    </source>
</evidence>
<dbReference type="PROSITE" id="PS50297">
    <property type="entry name" value="ANK_REP_REGION"/>
    <property type="match status" value="4"/>
</dbReference>
<feature type="repeat" description="ANK" evidence="14">
    <location>
        <begin position="947"/>
        <end position="973"/>
    </location>
</feature>
<dbReference type="InterPro" id="IPR036412">
    <property type="entry name" value="HAD-like_sf"/>
</dbReference>
<name>A0A5N6KNT8_9ROSI</name>
<dbReference type="GO" id="GO:0016887">
    <property type="term" value="F:ATP hydrolysis activity"/>
    <property type="evidence" value="ECO:0007669"/>
    <property type="project" value="InterPro"/>
</dbReference>
<dbReference type="GO" id="GO:0005388">
    <property type="term" value="F:P-type calcium transporter activity"/>
    <property type="evidence" value="ECO:0007669"/>
    <property type="project" value="UniProtKB-EC"/>
</dbReference>
<evidence type="ECO:0000256" key="2">
    <source>
        <dbReference type="ARBA" id="ARBA00022448"/>
    </source>
</evidence>
<keyword evidence="8 15" id="KW-0067">ATP-binding</keyword>
<dbReference type="InterPro" id="IPR006068">
    <property type="entry name" value="ATPase_P-typ_cation-transptr_C"/>
</dbReference>
<dbReference type="PANTHER" id="PTHR42861">
    <property type="entry name" value="CALCIUM-TRANSPORTING ATPASE"/>
    <property type="match status" value="1"/>
</dbReference>
<evidence type="ECO:0000256" key="15">
    <source>
        <dbReference type="RuleBase" id="RU361146"/>
    </source>
</evidence>
<dbReference type="InterPro" id="IPR023299">
    <property type="entry name" value="ATPase_P-typ_cyto_dom_N"/>
</dbReference>
<evidence type="ECO:0000256" key="5">
    <source>
        <dbReference type="ARBA" id="ARBA00022723"/>
    </source>
</evidence>
<comment type="subcellular location">
    <subcellularLocation>
        <location evidence="1 15">Membrane</location>
        <topology evidence="1 15">Multi-pass membrane protein</topology>
    </subcellularLocation>
</comment>
<evidence type="ECO:0000256" key="8">
    <source>
        <dbReference type="ARBA" id="ARBA00022840"/>
    </source>
</evidence>
<sequence length="2689" mass="293432">METSLTSTSYYGRPLASSDAPADSKGDQHSEDIPKEFIPNIFDFIALARRLDSGDGIVNNQLFVPELYKQSEAVDSSIELGSGATFVAYCRPIPKFTPKTIISDMGGWTSSTLEAPQNRPELVVYKTARVAFDKHGEIKAEHRRAAQSVLMEMYALGHGPLAEHPNIIQLLGLAWGSSPSGPSTRLPAIIVEFAPLGSLATLQASHNPKPEDCMKLCAGVAEGLFALHRCGIVHGDIKSENVLICIDKDKKPIAKLGDFGFSLIDKASQNAVRIGGTRPWRAPEADQLLSREMLPKTDIYSFGLLLWRSVSGLPNPFVSLMDISTPDFRENIEALKNQEDFYLQVHAEEWYVRLHMKPLVEKFLDQSNDVVVQQLRNLLNNMPSASPATQDHIISLITSRNPVFWEAASKLVSLYPWTATFNHVVDCCLGVKPEDRDFDLVIGAFRSQASYQVPHSSYSEEHMTLHQDYKTVLADALVELYKTRLPTQTQEPFKYLILAALCINGIGIRRNYQLAKDAIALAANTGCIISQAYGWRIMKGMEIEQVPSFNFVIARNASLGSRMAMQDLAELEPETARDFRGKNQELKAGIGGDFFSNKNMMSGNTITAWIHFFDNARDELVAKVKAAKDPSTVKMNKRGDRILHMAAACGKTKALEALFDACPETLTVNLLNDQGETPLLCACRSGFLETAKFLLSKGADASTKTPEGESTLHWLVSFTPTEIQEIGNMLFAAGADAESLTNVRIGYSAFPTGLEVDHKPPSSPLFWAVHENRVDIVEYLMARENSVTWPYQRFKTYQNPMEQASYFHHPDCMKAIARAVGLNRFQERTIQMTKAILGASRVSMMVRHGKRWKQYFTETMDFLMDALKNVTSQGVDGRGMSHLYFAVTIRRPEVVEYLLEHGLEISEKWEEERLQKEEEHPYTHPVEEATRPGCIRPEHIISPHPSQGMTPLLAAVNTNQPEIVKLLMRYGASPLELSLNPFTQGQRSWTALHILAHARLQSDLSFGQWLLEQGVPVDGLKTEDNTPMCETPLMVACINDAFKLASLFMEKGADVNAITTGCSFFGMPKPSTLLGHIAASGARHSTARIRYLLYECPLKDSVSFITEPTSRRTALHRAAADCGDLFARGPDVADASLIPWTGYDWAANREIMYELLQKWNGPEHLDAIETEDGETALHYAITVNNAAATELLLEKGARFDVKSRMGKTAQEIALENKEKSHGQRMAPQALRNIDKIVQLLESRQAAIGLAKTKLRLGDQKRQTAKPLRPNWAESPSSAPPRGASEQTTMQLEECFCAGTVRSLSSVFHKSGQSCLSTPFMWRSREQNGDLTVRIPYLTFYHLMGKLADTPRKALPEDPPTPIWEMILEQFKDQLVLILLGSAAVSFVLALFEEDGDWTAFVDPVVVRSTHAQKNKAILLTLFQILTILILNAVVGVTQETSAEKAIAALQKYSANEAKVVRNGISRRVKADELVPGDIITVSIGDRIPADCRVISIHSNSFQVDQSILTGESESVGKDTDAVKDSQAVKQDQINMLFSGTTVVTGHANAVVVLTGSKTAIGDIHDSITSQISQPTPLKEKLNNFGDLLAKVITVICILVWLINYKNFSDPSHGSWTKGAIYYLKIAVSLGVAAIPEGLAAVITTCLALGTRKMAQKNAVVRSLPSVETLGSCSVICSDKTGTLTTNQMSVNKLVFINDKASALQELEIGGTSFAPEGQVSIAGSTVFDPAASSKTVAQMIETCAVCNDAQLSFNAETGQYSIVGEPTEGALRVLAEKIGTPDTSHNARKSKVSAEEKLSHASRFYDRALPRLATYEFSRDRKSMSVLVQGKGSQKLLVKGAPETVIERCSQTIIGQNGQVAPMTKQISSFLANEVVKYGNQGLRVIALASIDDAGSNPLLKKAKSTQEYAQLEQNMTLLGLVTMLDPPRPEVAAAIGKCRDAGIRVVVITGDNQNTAESICRTIGVFSKTENLAGKSYTGRQFDSLSEGEQIDAAKRASLFSRVEPSHKSRLVDLLQSAGHVVAMTGDGVNDAPALKKADIGVAMGSGTDVAKLAADMVLADDNFATIESAVEEGRSIYSNTQQFIRYLISSNIGEVVSIFLTAAAGMPEALIPVQLLWVNLVTDGLPATALSFNPPDHDIMRRPPRRRDEALVGGWLFFRYMVIGIYVGAATVFGLTPPQTHFHSCSRSYPEIGCEMFSNNMAKSASTVSLSILVVIEMLNAMNALSSSESLLTLPLWNNMMLVYAITLSMALHFALLYTPFLQGLFQIVPLNINEWKAVMYISLPIIPLDEILNLILPPLQQPLGDLVLLDDINVCTPSTQRVPVHSVQQRLTDRLKQLLRPQPRLPQALARAEQLVAGGATHDKVLGKVDAADAVKAADEGLARLAVDARDDGRHKPGPEALLVQRRGDEVGEGLGRGGALLAQAVHVGLVAQLLRDGGDVGGQPRQAKVDLRGVVGAWLRRREGEDLGEVVADGDGLQAEAEVGGDGDAAFAGHGDAGAAVDGEGGGHGGGRVACGGMSRGEKGSTLVPDSWRSSSSRCRVSCKSPVVRQASLQVVDGDASELQRELSGGRAMAPSIRERTRRRQVPDVSGLSPPLRWNILFAPYLVTLRLPDARAGGPRTAAPRISTSPTLWRLVLLPPPCSSRRKPLQAAPHSQDHSAASATQRKLRTGPVPRINYQFSYSAS</sequence>
<evidence type="ECO:0000256" key="1">
    <source>
        <dbReference type="ARBA" id="ARBA00004141"/>
    </source>
</evidence>
<dbReference type="SFLD" id="SFLDS00003">
    <property type="entry name" value="Haloacid_Dehalogenase"/>
    <property type="match status" value="1"/>
</dbReference>
<keyword evidence="19" id="KW-1185">Reference proteome</keyword>
<keyword evidence="10" id="KW-1278">Translocase</keyword>